<evidence type="ECO:0008006" key="5">
    <source>
        <dbReference type="Google" id="ProtNLM"/>
    </source>
</evidence>
<accession>A0ABX7SAU0</accession>
<dbReference type="RefSeq" id="WP_207567283.1">
    <property type="nucleotide sequence ID" value="NZ_CP071446.1"/>
</dbReference>
<dbReference type="InterPro" id="IPR036477">
    <property type="entry name" value="Formyl_transf_N_sf"/>
</dbReference>
<dbReference type="EMBL" id="CP071446">
    <property type="protein sequence ID" value="QTA38566.1"/>
    <property type="molecule type" value="Genomic_DNA"/>
</dbReference>
<evidence type="ECO:0000259" key="2">
    <source>
        <dbReference type="Pfam" id="PF02911"/>
    </source>
</evidence>
<evidence type="ECO:0000313" key="3">
    <source>
        <dbReference type="EMBL" id="QTA38566.1"/>
    </source>
</evidence>
<reference evidence="3 4" key="1">
    <citation type="submission" date="2021-03" db="EMBL/GenBank/DDBJ databases">
        <title>Thermosipho ferrireducens sp.nov., an anaerobic thermophilic iron-reducing bacterium isolated from a deep-sea hydrothermal sulfide deposits.</title>
        <authorList>
            <person name="Zeng X."/>
            <person name="Chen Y."/>
            <person name="Shao Z."/>
        </authorList>
    </citation>
    <scope>NUCLEOTIDE SEQUENCE [LARGE SCALE GENOMIC DNA]</scope>
    <source>
        <strain evidence="3 4">JL129W03</strain>
    </source>
</reference>
<dbReference type="SUPFAM" id="SSF53328">
    <property type="entry name" value="Formyltransferase"/>
    <property type="match status" value="1"/>
</dbReference>
<dbReference type="PANTHER" id="PTHR11138:SF5">
    <property type="entry name" value="METHIONYL-TRNA FORMYLTRANSFERASE, MITOCHONDRIAL"/>
    <property type="match status" value="1"/>
</dbReference>
<evidence type="ECO:0000259" key="1">
    <source>
        <dbReference type="Pfam" id="PF00551"/>
    </source>
</evidence>
<dbReference type="Gene3D" id="3.40.50.12230">
    <property type="match status" value="1"/>
</dbReference>
<dbReference type="InterPro" id="IPR002376">
    <property type="entry name" value="Formyl_transf_N"/>
</dbReference>
<dbReference type="InterPro" id="IPR005793">
    <property type="entry name" value="Formyl_trans_C"/>
</dbReference>
<feature type="domain" description="Formyl transferase N-terminal" evidence="1">
    <location>
        <begin position="55"/>
        <end position="145"/>
    </location>
</feature>
<protein>
    <recommendedName>
        <fullName evidence="5">Methionyl-tRNA formyltransferase</fullName>
    </recommendedName>
</protein>
<dbReference type="Pfam" id="PF02911">
    <property type="entry name" value="Formyl_trans_C"/>
    <property type="match status" value="1"/>
</dbReference>
<organism evidence="3 4">
    <name type="scientific">Thermosipho ferrireducens</name>
    <dbReference type="NCBI Taxonomy" id="2571116"/>
    <lineage>
        <taxon>Bacteria</taxon>
        <taxon>Thermotogati</taxon>
        <taxon>Thermotogota</taxon>
        <taxon>Thermotogae</taxon>
        <taxon>Thermotogales</taxon>
        <taxon>Fervidobacteriaceae</taxon>
        <taxon>Thermosipho</taxon>
    </lineage>
</organism>
<dbReference type="Pfam" id="PF00551">
    <property type="entry name" value="Formyl_trans_N"/>
    <property type="match status" value="1"/>
</dbReference>
<dbReference type="PANTHER" id="PTHR11138">
    <property type="entry name" value="METHIONYL-TRNA FORMYLTRANSFERASE"/>
    <property type="match status" value="1"/>
</dbReference>
<feature type="domain" description="Formyl transferase C-terminal" evidence="2">
    <location>
        <begin position="188"/>
        <end position="262"/>
    </location>
</feature>
<sequence length="270" mass="31803">MIDVIYIGNDDIIADYIYCHEGFSLKGIISESKMRNKKIFTYSLARALPIFFVSSKEDVVKIINKLKINIFIMGNFGIIIPVDKINQEKEIYNIHPSYLPDYRGRNPLYWQTVLNERIVGITLHKISEKIDEGEIISQIKVPYYYWMNTKDLYLSLMEHIKDLLSDLSLFLSGKKESKKISGGKYYRRVKKEDFYIDLSTDSPSVIYNKVRSQETYNGAILEYKGKIFRIKKLSFVIFEGKKENLIKEGDVIYIKYRNKLYIKLERYSVE</sequence>
<keyword evidence="4" id="KW-1185">Reference proteome</keyword>
<proteinExistence type="predicted"/>
<evidence type="ECO:0000313" key="4">
    <source>
        <dbReference type="Proteomes" id="UP000671862"/>
    </source>
</evidence>
<name>A0ABX7SAU0_9BACT</name>
<gene>
    <name evidence="3" type="ORF">JYK00_03370</name>
</gene>
<dbReference type="Proteomes" id="UP000671862">
    <property type="component" value="Chromosome"/>
</dbReference>